<proteinExistence type="predicted"/>
<evidence type="ECO:0000313" key="1">
    <source>
        <dbReference type="EMBL" id="ABA55846.1"/>
    </source>
</evidence>
<protein>
    <submittedName>
        <fullName evidence="1">Serine transporter</fullName>
    </submittedName>
</protein>
<sequence>MFCSCAVASCSGERESTTENTKNITKPISIIAAPPVIASVFLTASSPYTRRCSLEN</sequence>
<dbReference type="EMBL" id="DQ139261">
    <property type="protein sequence ID" value="ABA55846.1"/>
    <property type="molecule type" value="Genomic_DNA"/>
</dbReference>
<dbReference type="AlphaFoldDB" id="Q2FA24"/>
<accession>Q2FA24</accession>
<name>Q2FA24_9VIBR</name>
<reference evidence="1" key="1">
    <citation type="journal article" date="2006" name="BMC Evol. Biol.">
        <title>Recovery and evolutionary analysis of complete integron gene cassette arrays from Vibrio.</title>
        <authorList>
            <person name="Boucher Y."/>
            <person name="Nesbo C.L."/>
            <person name="Joss M.J."/>
            <person name="Robinson A."/>
            <person name="Mabbutt B.C."/>
            <person name="Gillings M.R."/>
            <person name="Doolittle W.F."/>
            <person name="Stokes H.W."/>
        </authorList>
    </citation>
    <scope>NUCLEOTIDE SEQUENCE</scope>
    <source>
        <strain evidence="1">DAT722</strain>
    </source>
</reference>
<organism evidence="1">
    <name type="scientific">Vibrio sp. DAT722</name>
    <dbReference type="NCBI Taxonomy" id="344879"/>
    <lineage>
        <taxon>Bacteria</taxon>
        <taxon>Pseudomonadati</taxon>
        <taxon>Pseudomonadota</taxon>
        <taxon>Gammaproteobacteria</taxon>
        <taxon>Vibrionales</taxon>
        <taxon>Vibrionaceae</taxon>
        <taxon>Vibrio</taxon>
    </lineage>
</organism>